<protein>
    <recommendedName>
        <fullName evidence="3">SbsA Ig-like domain-containing protein</fullName>
    </recommendedName>
</protein>
<keyword evidence="2" id="KW-1185">Reference proteome</keyword>
<organism evidence="1 2">
    <name type="scientific">Ectobacillus ponti</name>
    <dbReference type="NCBI Taxonomy" id="2961894"/>
    <lineage>
        <taxon>Bacteria</taxon>
        <taxon>Bacillati</taxon>
        <taxon>Bacillota</taxon>
        <taxon>Bacilli</taxon>
        <taxon>Bacillales</taxon>
        <taxon>Bacillaceae</taxon>
        <taxon>Ectobacillus</taxon>
    </lineage>
</organism>
<proteinExistence type="predicted"/>
<dbReference type="AlphaFoldDB" id="A0AA42BUZ1"/>
<evidence type="ECO:0000313" key="1">
    <source>
        <dbReference type="EMBL" id="MCP8971038.1"/>
    </source>
</evidence>
<evidence type="ECO:0000313" key="2">
    <source>
        <dbReference type="Proteomes" id="UP001156102"/>
    </source>
</evidence>
<accession>A0AA42BUZ1</accession>
<reference evidence="1" key="1">
    <citation type="submission" date="2022-07" db="EMBL/GenBank/DDBJ databases">
        <authorList>
            <person name="Li W.-J."/>
            <person name="Deng Q.-Q."/>
        </authorList>
    </citation>
    <scope>NUCLEOTIDE SEQUENCE</scope>
    <source>
        <strain evidence="1">SYSU M60031</strain>
    </source>
</reference>
<gene>
    <name evidence="1" type="ORF">NK662_21175</name>
</gene>
<dbReference type="Gene3D" id="2.60.40.1080">
    <property type="match status" value="1"/>
</dbReference>
<comment type="caution">
    <text evidence="1">The sequence shown here is derived from an EMBL/GenBank/DDBJ whole genome shotgun (WGS) entry which is preliminary data.</text>
</comment>
<evidence type="ECO:0008006" key="3">
    <source>
        <dbReference type="Google" id="ProtNLM"/>
    </source>
</evidence>
<dbReference type="RefSeq" id="WP_254760965.1">
    <property type="nucleotide sequence ID" value="NZ_JANCLT010000018.1"/>
</dbReference>
<dbReference type="EMBL" id="JANCLT010000018">
    <property type="protein sequence ID" value="MCP8971038.1"/>
    <property type="molecule type" value="Genomic_DNA"/>
</dbReference>
<dbReference type="Proteomes" id="UP001156102">
    <property type="component" value="Unassembled WGS sequence"/>
</dbReference>
<name>A0AA42BUZ1_9BACI</name>
<sequence length="852" mass="93479">MRKWMLWLLLLMVLGVAGYAGYFFGKGKGSAPAVSEADVQGNYHDYPPALNLPKDYVWELSFDQPLDAGTVSEATVFVTDIKQKRVKVQAELASGGKTLRVLPPKEGYREGAYYELYIQDRVQYKEGRREEGAAKLPFLIRREDYGVVEYKEGVIDVSQTAGVTVQGNRFTLPKGAVGKPPAKGQVLLIPTGEPIEKVRAVKVQAVTEQGELYGVTYGQPELHEVVSKIDVYKILSLQDAVVVPGSMAPGLELQPMQTAVNTLPPAGKGGTAMPKLLSATATSFTVSQPEVRNKGGTGLDIGVNGDGAWVLKFNSFTLRKNNHDFVMDGEVSLNPDFLFDADFELGQLKRLTVGQDVTTEQKVQLSVVKHSAGPDYSNVQLKQKLFALQFPISGILTGTLEFYAYVEWDYKKSQPLVRVAAKQKAGFGVHVSEGEVKPFSHVSHEESAKLGGQFSFEARDGIGGEIIANVAKLPVVGVEGNGGVYVQAKAAAGVEGSGDVRLSACLQAEVGTFFESKANLKVAKYFRNDARDKGELSYEILKRKFPGKKLADACSVVKGLEAAPKTLRMRPGEEKSLSVSALVADSYELETKKVKLLEKEETQKRVSFQVSDSSVLTVTPEGKVRVNQNAKKKEAVITVLYQEGKKQYETKVPVEISLPFNLKAEDLAAAKRFGELYGQLVHTIYQFAEQQELPPFASIVPALERIATQEYIQSDLKRFYEHSKGVLDTFPLPGSDVTPLQCEVQSNSVHCRLLDLNVESGNSIYDAYMVQEAGVWKISKTIEHPYNEELTVEMAQAVVAGTGRYRDIFYLGDKPSAYGGKDYLFEVRDVQENRTKRVLLDSSGATGVGEVK</sequence>